<dbReference type="InterPro" id="IPR011009">
    <property type="entry name" value="Kinase-like_dom_sf"/>
</dbReference>
<dbReference type="GeneID" id="56059891"/>
<dbReference type="Gene3D" id="1.10.510.10">
    <property type="entry name" value="Transferase(Phosphotransferase) domain 1"/>
    <property type="match status" value="1"/>
</dbReference>
<dbReference type="AlphaFoldDB" id="A0A7D5R8P0"/>
<evidence type="ECO:0000256" key="9">
    <source>
        <dbReference type="ARBA" id="ARBA00022842"/>
    </source>
</evidence>
<dbReference type="InterPro" id="IPR051272">
    <property type="entry name" value="RIO-type_Ser/Thr_kinase"/>
</dbReference>
<dbReference type="RefSeq" id="WP_179360517.1">
    <property type="nucleotide sequence ID" value="NZ_CP026993.1"/>
</dbReference>
<evidence type="ECO:0000256" key="7">
    <source>
        <dbReference type="ARBA" id="ARBA00022777"/>
    </source>
</evidence>
<evidence type="ECO:0000313" key="13">
    <source>
        <dbReference type="EMBL" id="QLH03401.1"/>
    </source>
</evidence>
<organism evidence="13 14">
    <name type="scientific">Nitrosopumilus cobalaminigenes</name>
    <dbReference type="NCBI Taxonomy" id="1470066"/>
    <lineage>
        <taxon>Archaea</taxon>
        <taxon>Nitrososphaerota</taxon>
        <taxon>Nitrososphaeria</taxon>
        <taxon>Nitrosopumilales</taxon>
        <taxon>Nitrosopumilaceae</taxon>
        <taxon>Nitrosopumilus</taxon>
    </lineage>
</organism>
<dbReference type="GO" id="GO:0046872">
    <property type="term" value="F:metal ion binding"/>
    <property type="evidence" value="ECO:0007669"/>
    <property type="project" value="UniProtKB-KW"/>
</dbReference>
<keyword evidence="3" id="KW-0723">Serine/threonine-protein kinase</keyword>
<dbReference type="OrthoDB" id="31344at2157"/>
<keyword evidence="7 13" id="KW-0418">Kinase</keyword>
<dbReference type="GO" id="GO:0004674">
    <property type="term" value="F:protein serine/threonine kinase activity"/>
    <property type="evidence" value="ECO:0007669"/>
    <property type="project" value="UniProtKB-KW"/>
</dbReference>
<dbReference type="Gene3D" id="3.30.200.20">
    <property type="entry name" value="Phosphorylase Kinase, domain 1"/>
    <property type="match status" value="1"/>
</dbReference>
<keyword evidence="6" id="KW-0547">Nucleotide-binding</keyword>
<reference evidence="13 14" key="1">
    <citation type="submission" date="2018-02" db="EMBL/GenBank/DDBJ databases">
        <title>Complete genome of Nitrosopumilus cobalaminigenes HCA1.</title>
        <authorList>
            <person name="Qin W."/>
            <person name="Zheng Y."/>
            <person name="Stahl D.A."/>
        </authorList>
    </citation>
    <scope>NUCLEOTIDE SEQUENCE [LARGE SCALE GENOMIC DNA]</scope>
    <source>
        <strain evidence="13 14">HCA1</strain>
    </source>
</reference>
<dbReference type="EC" id="2.7.11.1" evidence="2"/>
<dbReference type="SUPFAM" id="SSF56112">
    <property type="entry name" value="Protein kinase-like (PK-like)"/>
    <property type="match status" value="1"/>
</dbReference>
<keyword evidence="14" id="KW-1185">Reference proteome</keyword>
<proteinExistence type="inferred from homology"/>
<evidence type="ECO:0000256" key="1">
    <source>
        <dbReference type="ARBA" id="ARBA00009196"/>
    </source>
</evidence>
<evidence type="ECO:0000259" key="12">
    <source>
        <dbReference type="SMART" id="SM00090"/>
    </source>
</evidence>
<evidence type="ECO:0000256" key="4">
    <source>
        <dbReference type="ARBA" id="ARBA00022679"/>
    </source>
</evidence>
<protein>
    <recommendedName>
        <fullName evidence="2">non-specific serine/threonine protein kinase</fullName>
        <ecNumber evidence="2">2.7.11.1</ecNumber>
    </recommendedName>
</protein>
<sequence length="259" mass="29340">MTDILSKKLESKIDNKLISKRKRTKLEDGFKKGKVVNEVLDKPTVMTLYKMITDHVIAYVNGSVSAGKESVLFWGVDEHDANVALKIYLVSTANFKKREPYILGDPRFSHLKKGTKNLVYLWAKKEYRNLTQCYEAGIPVPRPLYVTNNVLAMEFIGDGGAPAKSLLTSEVDENDYAQAISILGDLYKKAKLVHGDFSEYNIFKTEKGLVVFDLGSGVDLRHPNAQEFLKRDINNIGRFFKKRGILVEDSDKIFEDIVK</sequence>
<evidence type="ECO:0000256" key="10">
    <source>
        <dbReference type="ARBA" id="ARBA00047899"/>
    </source>
</evidence>
<dbReference type="SMART" id="SM00090">
    <property type="entry name" value="RIO"/>
    <property type="match status" value="1"/>
</dbReference>
<accession>A0A7D5R8P0</accession>
<comment type="catalytic activity">
    <reaction evidence="10">
        <text>L-threonyl-[protein] + ATP = O-phospho-L-threonyl-[protein] + ADP + H(+)</text>
        <dbReference type="Rhea" id="RHEA:46608"/>
        <dbReference type="Rhea" id="RHEA-COMP:11060"/>
        <dbReference type="Rhea" id="RHEA-COMP:11605"/>
        <dbReference type="ChEBI" id="CHEBI:15378"/>
        <dbReference type="ChEBI" id="CHEBI:30013"/>
        <dbReference type="ChEBI" id="CHEBI:30616"/>
        <dbReference type="ChEBI" id="CHEBI:61977"/>
        <dbReference type="ChEBI" id="CHEBI:456216"/>
        <dbReference type="EC" id="2.7.11.1"/>
    </reaction>
</comment>
<dbReference type="EMBL" id="CP026993">
    <property type="protein sequence ID" value="QLH03401.1"/>
    <property type="molecule type" value="Genomic_DNA"/>
</dbReference>
<keyword evidence="9" id="KW-0460">Magnesium</keyword>
<evidence type="ECO:0000313" key="14">
    <source>
        <dbReference type="Proteomes" id="UP000509771"/>
    </source>
</evidence>
<dbReference type="InterPro" id="IPR000687">
    <property type="entry name" value="RIO_kinase"/>
</dbReference>
<dbReference type="KEGG" id="ncl:C5F47_07490"/>
<gene>
    <name evidence="13" type="ORF">C5F47_07490</name>
</gene>
<feature type="domain" description="RIO kinase" evidence="12">
    <location>
        <begin position="29"/>
        <end position="259"/>
    </location>
</feature>
<evidence type="ECO:0000256" key="2">
    <source>
        <dbReference type="ARBA" id="ARBA00012513"/>
    </source>
</evidence>
<dbReference type="CDD" id="cd05145">
    <property type="entry name" value="RIO1_like"/>
    <property type="match status" value="1"/>
</dbReference>
<dbReference type="Proteomes" id="UP000509771">
    <property type="component" value="Chromosome"/>
</dbReference>
<evidence type="ECO:0000256" key="8">
    <source>
        <dbReference type="ARBA" id="ARBA00022840"/>
    </source>
</evidence>
<name>A0A7D5R8P0_9ARCH</name>
<dbReference type="GO" id="GO:0005524">
    <property type="term" value="F:ATP binding"/>
    <property type="evidence" value="ECO:0007669"/>
    <property type="project" value="UniProtKB-KW"/>
</dbReference>
<dbReference type="Pfam" id="PF01163">
    <property type="entry name" value="RIO1"/>
    <property type="match status" value="1"/>
</dbReference>
<evidence type="ECO:0000256" key="5">
    <source>
        <dbReference type="ARBA" id="ARBA00022723"/>
    </source>
</evidence>
<keyword evidence="5" id="KW-0479">Metal-binding</keyword>
<dbReference type="PANTHER" id="PTHR45723">
    <property type="entry name" value="SERINE/THREONINE-PROTEIN KINASE RIO1"/>
    <property type="match status" value="1"/>
</dbReference>
<evidence type="ECO:0000256" key="6">
    <source>
        <dbReference type="ARBA" id="ARBA00022741"/>
    </source>
</evidence>
<comment type="similarity">
    <text evidence="1">Belongs to the protein kinase superfamily. RIO-type Ser/Thr kinase family.</text>
</comment>
<keyword evidence="4" id="KW-0808">Transferase</keyword>
<evidence type="ECO:0000256" key="3">
    <source>
        <dbReference type="ARBA" id="ARBA00022527"/>
    </source>
</evidence>
<keyword evidence="8" id="KW-0067">ATP-binding</keyword>
<comment type="catalytic activity">
    <reaction evidence="11">
        <text>L-seryl-[protein] + ATP = O-phospho-L-seryl-[protein] + ADP + H(+)</text>
        <dbReference type="Rhea" id="RHEA:17989"/>
        <dbReference type="Rhea" id="RHEA-COMP:9863"/>
        <dbReference type="Rhea" id="RHEA-COMP:11604"/>
        <dbReference type="ChEBI" id="CHEBI:15378"/>
        <dbReference type="ChEBI" id="CHEBI:29999"/>
        <dbReference type="ChEBI" id="CHEBI:30616"/>
        <dbReference type="ChEBI" id="CHEBI:83421"/>
        <dbReference type="ChEBI" id="CHEBI:456216"/>
        <dbReference type="EC" id="2.7.11.1"/>
    </reaction>
</comment>
<dbReference type="InterPro" id="IPR018934">
    <property type="entry name" value="RIO_dom"/>
</dbReference>
<evidence type="ECO:0000256" key="11">
    <source>
        <dbReference type="ARBA" id="ARBA00048679"/>
    </source>
</evidence>